<evidence type="ECO:0000256" key="1">
    <source>
        <dbReference type="SAM" id="MobiDB-lite"/>
    </source>
</evidence>
<evidence type="ECO:0000313" key="2">
    <source>
        <dbReference type="EMBL" id="PJR04770.1"/>
    </source>
</evidence>
<dbReference type="RefSeq" id="WP_100678327.1">
    <property type="nucleotide sequence ID" value="NZ_NIPO01000001.1"/>
</dbReference>
<protein>
    <submittedName>
        <fullName evidence="2">Uncharacterized protein</fullName>
    </submittedName>
</protein>
<feature type="compositionally biased region" description="Basic and acidic residues" evidence="1">
    <location>
        <begin position="50"/>
        <end position="60"/>
    </location>
</feature>
<dbReference type="AlphaFoldDB" id="A0A2M9R7D1"/>
<dbReference type="EMBL" id="NIPO01000001">
    <property type="protein sequence ID" value="PJR04770.1"/>
    <property type="molecule type" value="Genomic_DNA"/>
</dbReference>
<reference evidence="2 3" key="1">
    <citation type="submission" date="2017-06" db="EMBL/GenBank/DDBJ databases">
        <title>Description of Avrilella dinanensis gen. nov. sp. nov.</title>
        <authorList>
            <person name="Leyer C."/>
            <person name="Sassi M."/>
            <person name="Minet J."/>
            <person name="Kayal S."/>
            <person name="Cattoir V."/>
        </authorList>
    </citation>
    <scope>NUCLEOTIDE SEQUENCE [LARGE SCALE GENOMIC DNA]</scope>
    <source>
        <strain evidence="2 3">UR159</strain>
    </source>
</reference>
<gene>
    <name evidence="2" type="ORF">CDL10_09615</name>
</gene>
<evidence type="ECO:0000313" key="3">
    <source>
        <dbReference type="Proteomes" id="UP000231960"/>
    </source>
</evidence>
<dbReference type="OrthoDB" id="1449506at2"/>
<sequence length="67" mass="7788">MKTFLWLAAFALMIWAVVEQTRPEPNLYVQIAGIAAFFFAMYSLSQRTPSEQEKQNQSDKEENDEEV</sequence>
<proteinExistence type="predicted"/>
<accession>A0A2M9R7D1</accession>
<dbReference type="Proteomes" id="UP000231960">
    <property type="component" value="Unassembled WGS sequence"/>
</dbReference>
<feature type="region of interest" description="Disordered" evidence="1">
    <location>
        <begin position="48"/>
        <end position="67"/>
    </location>
</feature>
<organism evidence="2 3">
    <name type="scientific">Avrilella dinanensis</name>
    <dbReference type="NCBI Taxonomy" id="2008672"/>
    <lineage>
        <taxon>Bacteria</taxon>
        <taxon>Pseudomonadati</taxon>
        <taxon>Bacteroidota</taxon>
        <taxon>Flavobacteriia</taxon>
        <taxon>Flavobacteriales</taxon>
        <taxon>Flavobacteriaceae</taxon>
        <taxon>Avrilella</taxon>
    </lineage>
</organism>
<comment type="caution">
    <text evidence="2">The sequence shown here is derived from an EMBL/GenBank/DDBJ whole genome shotgun (WGS) entry which is preliminary data.</text>
</comment>
<keyword evidence="3" id="KW-1185">Reference proteome</keyword>
<name>A0A2M9R7D1_9FLAO</name>